<proteinExistence type="predicted"/>
<organism evidence="1 2">
    <name type="scientific">Ameyamaea chiangmaiensis</name>
    <dbReference type="NCBI Taxonomy" id="442969"/>
    <lineage>
        <taxon>Bacteria</taxon>
        <taxon>Pseudomonadati</taxon>
        <taxon>Pseudomonadota</taxon>
        <taxon>Alphaproteobacteria</taxon>
        <taxon>Acetobacterales</taxon>
        <taxon>Acetobacteraceae</taxon>
        <taxon>Ameyamaea</taxon>
    </lineage>
</organism>
<dbReference type="GO" id="GO:0005975">
    <property type="term" value="P:carbohydrate metabolic process"/>
    <property type="evidence" value="ECO:0007669"/>
    <property type="project" value="InterPro"/>
</dbReference>
<name>A0A850P8P4_9PROT</name>
<dbReference type="AlphaFoldDB" id="A0A850P8P4"/>
<evidence type="ECO:0000313" key="1">
    <source>
        <dbReference type="EMBL" id="NVN40354.1"/>
    </source>
</evidence>
<dbReference type="InterPro" id="IPR008183">
    <property type="entry name" value="Aldose_1/G6P_1-epimerase"/>
</dbReference>
<gene>
    <name evidence="1" type="ORF">HUK82_07225</name>
</gene>
<dbReference type="RefSeq" id="WP_176613322.1">
    <property type="nucleotide sequence ID" value="NZ_JABXXR010000039.1"/>
</dbReference>
<accession>A0A850P8P4</accession>
<dbReference type="InterPro" id="IPR011013">
    <property type="entry name" value="Gal_mutarotase_sf_dom"/>
</dbReference>
<dbReference type="Pfam" id="PF01263">
    <property type="entry name" value="Aldose_epim"/>
    <property type="match status" value="1"/>
</dbReference>
<dbReference type="GO" id="GO:0016853">
    <property type="term" value="F:isomerase activity"/>
    <property type="evidence" value="ECO:0007669"/>
    <property type="project" value="InterPro"/>
</dbReference>
<evidence type="ECO:0000313" key="2">
    <source>
        <dbReference type="Proteomes" id="UP000585665"/>
    </source>
</evidence>
<dbReference type="SUPFAM" id="SSF74650">
    <property type="entry name" value="Galactose mutarotase-like"/>
    <property type="match status" value="1"/>
</dbReference>
<comment type="caution">
    <text evidence="1">The sequence shown here is derived from an EMBL/GenBank/DDBJ whole genome shotgun (WGS) entry which is preliminary data.</text>
</comment>
<dbReference type="Gene3D" id="2.70.98.10">
    <property type="match status" value="1"/>
</dbReference>
<dbReference type="Proteomes" id="UP000585665">
    <property type="component" value="Unassembled WGS sequence"/>
</dbReference>
<keyword evidence="2" id="KW-1185">Reference proteome</keyword>
<sequence length="294" mass="32236">MIDLSMGLAHLRVDPSLGGAVLSWHVDGCAVLHPVSDANLRAQGMKPVGAYPLVPFSNRVGQGRFTFEGRDWQLDNNFGGEPHAIHGNGWERVWDVVARTDSDVTLQLDHSPPGDPAGQWPFAYRATLTYRLLPEALEVVMTIENRDRCDQPVGLGFHPFFPRDTGVRVGFRATSVWESGADNLPSRRLPVSGRWSFDPPRDVGSDAIDNCYAGWAGEAEIAWPASARRLVISADAPLRHLVLYTPPGRDYIACEAVSNMNDGFNHMDLADSGVRVLAPGERLAATITYRLLPS</sequence>
<dbReference type="GO" id="GO:0030246">
    <property type="term" value="F:carbohydrate binding"/>
    <property type="evidence" value="ECO:0007669"/>
    <property type="project" value="InterPro"/>
</dbReference>
<reference evidence="1 2" key="1">
    <citation type="submission" date="2020-06" db="EMBL/GenBank/DDBJ databases">
        <title>Description of novel acetic acid bacteria.</title>
        <authorList>
            <person name="Sombolestani A."/>
        </authorList>
    </citation>
    <scope>NUCLEOTIDE SEQUENCE [LARGE SCALE GENOMIC DNA]</scope>
    <source>
        <strain evidence="1 2">LMG 27010</strain>
    </source>
</reference>
<dbReference type="EMBL" id="JABXXR010000039">
    <property type="protein sequence ID" value="NVN40354.1"/>
    <property type="molecule type" value="Genomic_DNA"/>
</dbReference>
<dbReference type="CDD" id="cd09021">
    <property type="entry name" value="Aldose_epim_Ec_YphB"/>
    <property type="match status" value="1"/>
</dbReference>
<dbReference type="InterPro" id="IPR014718">
    <property type="entry name" value="GH-type_carb-bd"/>
</dbReference>
<protein>
    <submittedName>
        <fullName evidence="1">Aldose 1-epimerase</fullName>
    </submittedName>
</protein>